<evidence type="ECO:0000256" key="2">
    <source>
        <dbReference type="SAM" id="SignalP"/>
    </source>
</evidence>
<feature type="region of interest" description="Disordered" evidence="1">
    <location>
        <begin position="70"/>
        <end position="102"/>
    </location>
</feature>
<organism evidence="3 4">
    <name type="scientific">Novosphingobium chloroacetimidivorans</name>
    <dbReference type="NCBI Taxonomy" id="1428314"/>
    <lineage>
        <taxon>Bacteria</taxon>
        <taxon>Pseudomonadati</taxon>
        <taxon>Pseudomonadota</taxon>
        <taxon>Alphaproteobacteria</taxon>
        <taxon>Sphingomonadales</taxon>
        <taxon>Sphingomonadaceae</taxon>
        <taxon>Novosphingobium</taxon>
    </lineage>
</organism>
<feature type="signal peptide" evidence="2">
    <location>
        <begin position="1"/>
        <end position="23"/>
    </location>
</feature>
<proteinExistence type="predicted"/>
<accession>A0A7W7K8D8</accession>
<protein>
    <submittedName>
        <fullName evidence="3">Uncharacterized protein</fullName>
    </submittedName>
</protein>
<evidence type="ECO:0000313" key="4">
    <source>
        <dbReference type="Proteomes" id="UP000555448"/>
    </source>
</evidence>
<keyword evidence="4" id="KW-1185">Reference proteome</keyword>
<comment type="caution">
    <text evidence="3">The sequence shown here is derived from an EMBL/GenBank/DDBJ whole genome shotgun (WGS) entry which is preliminary data.</text>
</comment>
<dbReference type="RefSeq" id="WP_246381196.1">
    <property type="nucleotide sequence ID" value="NZ_JACHLR010000003.1"/>
</dbReference>
<name>A0A7W7K8D8_9SPHN</name>
<feature type="chain" id="PRO_5031575325" evidence="2">
    <location>
        <begin position="24"/>
        <end position="150"/>
    </location>
</feature>
<sequence length="150" mass="15740">MSRRSAPILALFFALAATSPAIAQNVSEADREVARGLMLRVGKYAKPVRPRCEAPKGDDIIVCARDNEQFRAQSSSAEDPTGRAGTDDGRLTPPDVSGNGIFKGKPTMGGMCLIPPCAGPKAYMIDLSSIPEAPAGSDADRIAKGEIKVP</sequence>
<dbReference type="AlphaFoldDB" id="A0A7W7K8D8"/>
<gene>
    <name evidence="3" type="ORF">HNO88_001117</name>
</gene>
<evidence type="ECO:0000313" key="3">
    <source>
        <dbReference type="EMBL" id="MBB4857806.1"/>
    </source>
</evidence>
<reference evidence="3 4" key="1">
    <citation type="submission" date="2020-08" db="EMBL/GenBank/DDBJ databases">
        <title>Functional genomics of gut bacteria from endangered species of beetles.</title>
        <authorList>
            <person name="Carlos-Shanley C."/>
        </authorList>
    </citation>
    <scope>NUCLEOTIDE SEQUENCE [LARGE SCALE GENOMIC DNA]</scope>
    <source>
        <strain evidence="3 4">S00245</strain>
    </source>
</reference>
<dbReference type="Proteomes" id="UP000555448">
    <property type="component" value="Unassembled WGS sequence"/>
</dbReference>
<evidence type="ECO:0000256" key="1">
    <source>
        <dbReference type="SAM" id="MobiDB-lite"/>
    </source>
</evidence>
<dbReference type="EMBL" id="JACHLR010000003">
    <property type="protein sequence ID" value="MBB4857806.1"/>
    <property type="molecule type" value="Genomic_DNA"/>
</dbReference>
<keyword evidence="2" id="KW-0732">Signal</keyword>